<proteinExistence type="inferred from homology"/>
<name>A0A840V5N9_9BACT</name>
<dbReference type="Gene3D" id="3.30.70.1150">
    <property type="entry name" value="ACT-like. Chain A, domain 2"/>
    <property type="match status" value="1"/>
</dbReference>
<dbReference type="AlphaFoldDB" id="A0A840V5N9"/>
<dbReference type="InterPro" id="IPR027271">
    <property type="entry name" value="Acetolactate_synth/TF_NikR_C"/>
</dbReference>
<evidence type="ECO:0000313" key="8">
    <source>
        <dbReference type="EMBL" id="MBB5350944.1"/>
    </source>
</evidence>
<evidence type="ECO:0000259" key="6">
    <source>
        <dbReference type="Pfam" id="PF01402"/>
    </source>
</evidence>
<keyword evidence="3" id="KW-0238">DNA-binding</keyword>
<evidence type="ECO:0000256" key="3">
    <source>
        <dbReference type="ARBA" id="ARBA00023125"/>
    </source>
</evidence>
<keyword evidence="9" id="KW-1185">Reference proteome</keyword>
<dbReference type="InterPro" id="IPR002145">
    <property type="entry name" value="CopG"/>
</dbReference>
<dbReference type="PANTHER" id="PTHR34719:SF2">
    <property type="entry name" value="NICKEL-RESPONSIVE REGULATOR"/>
    <property type="match status" value="1"/>
</dbReference>
<protein>
    <submittedName>
        <fullName evidence="8">CopG family nickel-responsive transcriptional regulator</fullName>
    </submittedName>
</protein>
<evidence type="ECO:0000256" key="1">
    <source>
        <dbReference type="ARBA" id="ARBA00008478"/>
    </source>
</evidence>
<dbReference type="RefSeq" id="WP_221285034.1">
    <property type="nucleotide sequence ID" value="NZ_JACHFD010000004.1"/>
</dbReference>
<reference evidence="8 9" key="1">
    <citation type="submission" date="2020-08" db="EMBL/GenBank/DDBJ databases">
        <title>Genomic Encyclopedia of Type Strains, Phase IV (KMG-IV): sequencing the most valuable type-strain genomes for metagenomic binning, comparative biology and taxonomic classification.</title>
        <authorList>
            <person name="Goeker M."/>
        </authorList>
    </citation>
    <scope>NUCLEOTIDE SEQUENCE [LARGE SCALE GENOMIC DNA]</scope>
    <source>
        <strain evidence="8 9">YC6886</strain>
    </source>
</reference>
<dbReference type="Pfam" id="PF08753">
    <property type="entry name" value="NikR_C"/>
    <property type="match status" value="1"/>
</dbReference>
<comment type="caution">
    <text evidence="8">The sequence shown here is derived from an EMBL/GenBank/DDBJ whole genome shotgun (WGS) entry which is preliminary data.</text>
</comment>
<organism evidence="8 9">
    <name type="scientific">Haloferula luteola</name>
    <dbReference type="NCBI Taxonomy" id="595692"/>
    <lineage>
        <taxon>Bacteria</taxon>
        <taxon>Pseudomonadati</taxon>
        <taxon>Verrucomicrobiota</taxon>
        <taxon>Verrucomicrobiia</taxon>
        <taxon>Verrucomicrobiales</taxon>
        <taxon>Verrucomicrobiaceae</taxon>
        <taxon>Haloferula</taxon>
    </lineage>
</organism>
<dbReference type="InterPro" id="IPR045865">
    <property type="entry name" value="ACT-like_dom_sf"/>
</dbReference>
<dbReference type="InterPro" id="IPR013321">
    <property type="entry name" value="Arc_rbn_hlx_hlx"/>
</dbReference>
<dbReference type="Proteomes" id="UP000557717">
    <property type="component" value="Unassembled WGS sequence"/>
</dbReference>
<dbReference type="EMBL" id="JACHFD010000004">
    <property type="protein sequence ID" value="MBB5350944.1"/>
    <property type="molecule type" value="Genomic_DNA"/>
</dbReference>
<comment type="similarity">
    <text evidence="1">Belongs to the transcriptional regulatory CopG/NikR family.</text>
</comment>
<feature type="region of interest" description="Disordered" evidence="5">
    <location>
        <begin position="1"/>
        <end position="22"/>
    </location>
</feature>
<dbReference type="InterPro" id="IPR014864">
    <property type="entry name" value="TF_NikR_Ni-bd_C"/>
</dbReference>
<accession>A0A840V5N9</accession>
<evidence type="ECO:0000256" key="2">
    <source>
        <dbReference type="ARBA" id="ARBA00023015"/>
    </source>
</evidence>
<keyword evidence="4" id="KW-0804">Transcription</keyword>
<evidence type="ECO:0000313" key="9">
    <source>
        <dbReference type="Proteomes" id="UP000557717"/>
    </source>
</evidence>
<keyword evidence="2" id="KW-0805">Transcription regulation</keyword>
<evidence type="ECO:0000256" key="4">
    <source>
        <dbReference type="ARBA" id="ARBA00023163"/>
    </source>
</evidence>
<dbReference type="Pfam" id="PF01402">
    <property type="entry name" value="RHH_1"/>
    <property type="match status" value="1"/>
</dbReference>
<feature type="domain" description="Ribbon-helix-helix protein CopG" evidence="6">
    <location>
        <begin position="30"/>
        <end position="70"/>
    </location>
</feature>
<dbReference type="GO" id="GO:0003677">
    <property type="term" value="F:DNA binding"/>
    <property type="evidence" value="ECO:0007669"/>
    <property type="project" value="UniProtKB-KW"/>
</dbReference>
<gene>
    <name evidence="8" type="ORF">HNR46_001178</name>
</gene>
<feature type="domain" description="Transcription factor NikR nickel binding C-terminal" evidence="7">
    <location>
        <begin position="81"/>
        <end position="157"/>
    </location>
</feature>
<dbReference type="InterPro" id="IPR050192">
    <property type="entry name" value="CopG/NikR_regulator"/>
</dbReference>
<dbReference type="InterPro" id="IPR010985">
    <property type="entry name" value="Ribbon_hlx_hlx"/>
</dbReference>
<dbReference type="Gene3D" id="1.10.1220.10">
    <property type="entry name" value="Met repressor-like"/>
    <property type="match status" value="1"/>
</dbReference>
<dbReference type="CDD" id="cd22231">
    <property type="entry name" value="RHH_NikR_HicB-like"/>
    <property type="match status" value="1"/>
</dbReference>
<dbReference type="GO" id="GO:0006355">
    <property type="term" value="P:regulation of DNA-templated transcription"/>
    <property type="evidence" value="ECO:0007669"/>
    <property type="project" value="InterPro"/>
</dbReference>
<evidence type="ECO:0000256" key="5">
    <source>
        <dbReference type="SAM" id="MobiDB-lite"/>
    </source>
</evidence>
<sequence>MKKKKVLHTGPGPAYGSAAMANDDSNEGVKRVTVSMPEETYQFLDRLVAARGFDSRSQAVAEMIHQHAAQHLSRIGTEVMAGTLTLVYDESKSTLLRDLSRIFREHIAEVISSQHVLLEDDHVLEVILMQGPAKTLRDIANKLVTCKGVKTAQLTLTPHLIPPLHAKRMAEG</sequence>
<dbReference type="SUPFAM" id="SSF55021">
    <property type="entry name" value="ACT-like"/>
    <property type="match status" value="1"/>
</dbReference>
<dbReference type="SUPFAM" id="SSF47598">
    <property type="entry name" value="Ribbon-helix-helix"/>
    <property type="match status" value="1"/>
</dbReference>
<dbReference type="PANTHER" id="PTHR34719">
    <property type="entry name" value="NICKEL-RESPONSIVE REGULATOR"/>
    <property type="match status" value="1"/>
</dbReference>
<evidence type="ECO:0000259" key="7">
    <source>
        <dbReference type="Pfam" id="PF08753"/>
    </source>
</evidence>